<keyword evidence="23" id="KW-1185">Reference proteome</keyword>
<comment type="cofactor">
    <cofactor evidence="17">
        <name>Mg(2+)</name>
        <dbReference type="ChEBI" id="CHEBI:18420"/>
    </cofactor>
</comment>
<feature type="binding site" evidence="17">
    <location>
        <position position="448"/>
    </location>
    <ligand>
        <name>AMP</name>
        <dbReference type="ChEBI" id="CHEBI:456215"/>
    </ligand>
</feature>
<evidence type="ECO:0000256" key="15">
    <source>
        <dbReference type="ARBA" id="ARBA00048238"/>
    </source>
</evidence>
<dbReference type="EC" id="5.1.99.6" evidence="19"/>
<evidence type="ECO:0000256" key="19">
    <source>
        <dbReference type="PIRNR" id="PIRNR017184"/>
    </source>
</evidence>
<evidence type="ECO:0000256" key="8">
    <source>
        <dbReference type="ARBA" id="ARBA00022857"/>
    </source>
</evidence>
<name>A0A2S0N4B2_9BURK</name>
<dbReference type="KEGG" id="simp:C6571_01135"/>
<evidence type="ECO:0000256" key="7">
    <source>
        <dbReference type="ARBA" id="ARBA00022840"/>
    </source>
</evidence>
<keyword evidence="10 17" id="KW-0520">NAD</keyword>
<comment type="catalytic activity">
    <reaction evidence="1 18 19">
        <text>(6R)-NADHX = (6S)-NADHX</text>
        <dbReference type="Rhea" id="RHEA:32215"/>
        <dbReference type="ChEBI" id="CHEBI:64074"/>
        <dbReference type="ChEBI" id="CHEBI:64075"/>
        <dbReference type="EC" id="5.1.99.6"/>
    </reaction>
</comment>
<comment type="similarity">
    <text evidence="3 19">In the N-terminal section; belongs to the NnrE/AIBP family.</text>
</comment>
<reference evidence="22 23" key="1">
    <citation type="submission" date="2018-03" db="EMBL/GenBank/DDBJ databases">
        <title>Genome sequencing of Simplicispira sp.</title>
        <authorList>
            <person name="Kim S.-J."/>
            <person name="Heo J."/>
            <person name="Kwon S.-W."/>
        </authorList>
    </citation>
    <scope>NUCLEOTIDE SEQUENCE [LARGE SCALE GENOMIC DNA]</scope>
    <source>
        <strain evidence="22 23">SC1-8</strain>
    </source>
</reference>
<evidence type="ECO:0000256" key="11">
    <source>
        <dbReference type="ARBA" id="ARBA00023235"/>
    </source>
</evidence>
<comment type="cofactor">
    <cofactor evidence="18 19">
        <name>K(+)</name>
        <dbReference type="ChEBI" id="CHEBI:29103"/>
    </cofactor>
    <text evidence="18 19">Binds 1 potassium ion per subunit.</text>
</comment>
<keyword evidence="7 17" id="KW-0067">ATP-binding</keyword>
<dbReference type="HAMAP" id="MF_01966">
    <property type="entry name" value="NADHX_epimerase"/>
    <property type="match status" value="1"/>
</dbReference>
<feature type="binding site" evidence="18">
    <location>
        <position position="65"/>
    </location>
    <ligand>
        <name>K(+)</name>
        <dbReference type="ChEBI" id="CHEBI:29103"/>
    </ligand>
</feature>
<keyword evidence="13" id="KW-0511">Multifunctional enzyme</keyword>
<dbReference type="CDD" id="cd01171">
    <property type="entry name" value="YXKO-related"/>
    <property type="match status" value="1"/>
</dbReference>
<dbReference type="GO" id="GO:0046496">
    <property type="term" value="P:nicotinamide nucleotide metabolic process"/>
    <property type="evidence" value="ECO:0007669"/>
    <property type="project" value="UniProtKB-UniRule"/>
</dbReference>
<dbReference type="SUPFAM" id="SSF64153">
    <property type="entry name" value="YjeF N-terminal domain-like"/>
    <property type="match status" value="1"/>
</dbReference>
<feature type="binding site" evidence="17">
    <location>
        <position position="382"/>
    </location>
    <ligand>
        <name>(6S)-NADPHX</name>
        <dbReference type="ChEBI" id="CHEBI:64076"/>
    </ligand>
</feature>
<dbReference type="EMBL" id="CP027669">
    <property type="protein sequence ID" value="AVO42985.1"/>
    <property type="molecule type" value="Genomic_DNA"/>
</dbReference>
<dbReference type="InterPro" id="IPR004443">
    <property type="entry name" value="YjeF_N_dom"/>
</dbReference>
<proteinExistence type="inferred from homology"/>
<evidence type="ECO:0000256" key="17">
    <source>
        <dbReference type="HAMAP-Rule" id="MF_01965"/>
    </source>
</evidence>
<comment type="function">
    <text evidence="14 19">Bifunctional enzyme that catalyzes the epimerization of the S- and R-forms of NAD(P)HX and the dehydration of the S-form of NAD(P)HX at the expense of ADP, which is converted to AMP. This allows the repair of both epimers of NAD(P)HX, a damaged form of NAD(P)H that is a result of enzymatic or heat-dependent hydration.</text>
</comment>
<dbReference type="RefSeq" id="WP_106447960.1">
    <property type="nucleotide sequence ID" value="NZ_CP027669.1"/>
</dbReference>
<feature type="domain" description="YjeF C-terminal" evidence="20">
    <location>
        <begin position="232"/>
        <end position="501"/>
    </location>
</feature>
<dbReference type="AlphaFoldDB" id="A0A2S0N4B2"/>
<keyword evidence="5 18" id="KW-0479">Metal-binding</keyword>
<dbReference type="PIRSF" id="PIRSF017184">
    <property type="entry name" value="Nnr"/>
    <property type="match status" value="1"/>
</dbReference>
<dbReference type="GO" id="GO:0052856">
    <property type="term" value="F:NAD(P)HX epimerase activity"/>
    <property type="evidence" value="ECO:0007669"/>
    <property type="project" value="UniProtKB-UniRule"/>
</dbReference>
<keyword evidence="8 17" id="KW-0521">NADP</keyword>
<feature type="binding site" evidence="17">
    <location>
        <position position="449"/>
    </location>
    <ligand>
        <name>(6S)-NADPHX</name>
        <dbReference type="ChEBI" id="CHEBI:64076"/>
    </ligand>
</feature>
<evidence type="ECO:0000313" key="23">
    <source>
        <dbReference type="Proteomes" id="UP000239326"/>
    </source>
</evidence>
<evidence type="ECO:0000259" key="20">
    <source>
        <dbReference type="PROSITE" id="PS51383"/>
    </source>
</evidence>
<dbReference type="InterPro" id="IPR030677">
    <property type="entry name" value="Nnr"/>
</dbReference>
<evidence type="ECO:0000256" key="14">
    <source>
        <dbReference type="ARBA" id="ARBA00025153"/>
    </source>
</evidence>
<evidence type="ECO:0000256" key="3">
    <source>
        <dbReference type="ARBA" id="ARBA00006001"/>
    </source>
</evidence>
<sequence>MLRIRPDSPHPLYDLAATRAIEHSAAASLPPHTLMQRAGLATARLARALAPHARAAWIVCGPGNNGGDGLEAAAHLHRAGIRVTVTWLGSEGRLPPDAQHSLQRARDAGVDFADAPTIALTAADICIDALLGIGLAPGGAARPPPPHWLALLAQLRAAPACLLCVDLPSGLQTDTGAWAAGFAPDAPAQAACHTLALLTLKPGLFTAQGRDAAGTVWLDTLDVLADESLASARLTGPSPAAQRAHASHKGSYGDVAVVGGEGLARRGMGMEGAALLAASAALHAGAGRVLLALLDDGALPAAVGAPELMQRRFEALDLEALTVVCGCGGGESVAEVLPAVLARAARLVLDADALNAIASDAALQTALAERATRRWGTILTPHPLEAARLLGCSAQAVQADRLAAAQRLVQRFGCVCVLKGSGSVVAGPGRVPAINPTGNARLATAGTGDVLAGMLGAHWAAGKESFAAACSAVYQHGRLADRWSEGQALVASALAKASNFD</sequence>
<dbReference type="SUPFAM" id="SSF53613">
    <property type="entry name" value="Ribokinase-like"/>
    <property type="match status" value="1"/>
</dbReference>
<dbReference type="NCBIfam" id="TIGR00196">
    <property type="entry name" value="yjeF_cterm"/>
    <property type="match status" value="1"/>
</dbReference>
<keyword evidence="12 17" id="KW-0456">Lyase</keyword>
<feature type="binding site" evidence="17">
    <location>
        <position position="273"/>
    </location>
    <ligand>
        <name>(6S)-NADPHX</name>
        <dbReference type="ChEBI" id="CHEBI:64076"/>
    </ligand>
</feature>
<dbReference type="GO" id="GO:0052855">
    <property type="term" value="F:ADP-dependent NAD(P)H-hydrate dehydratase activity"/>
    <property type="evidence" value="ECO:0007669"/>
    <property type="project" value="UniProtKB-UniRule"/>
</dbReference>
<dbReference type="HAMAP" id="MF_01965">
    <property type="entry name" value="NADHX_dehydratase"/>
    <property type="match status" value="1"/>
</dbReference>
<feature type="binding site" evidence="18">
    <location>
        <position position="166"/>
    </location>
    <ligand>
        <name>(6S)-NADPHX</name>
        <dbReference type="ChEBI" id="CHEBI:64076"/>
    </ligand>
</feature>
<evidence type="ECO:0000313" key="22">
    <source>
        <dbReference type="EMBL" id="AVO42985.1"/>
    </source>
</evidence>
<dbReference type="InterPro" id="IPR036652">
    <property type="entry name" value="YjeF_N_dom_sf"/>
</dbReference>
<evidence type="ECO:0000256" key="13">
    <source>
        <dbReference type="ARBA" id="ARBA00023268"/>
    </source>
</evidence>
<dbReference type="EC" id="4.2.1.136" evidence="19"/>
<comment type="catalytic activity">
    <reaction evidence="2 18 19">
        <text>(6R)-NADPHX = (6S)-NADPHX</text>
        <dbReference type="Rhea" id="RHEA:32227"/>
        <dbReference type="ChEBI" id="CHEBI:64076"/>
        <dbReference type="ChEBI" id="CHEBI:64077"/>
        <dbReference type="EC" id="5.1.99.6"/>
    </reaction>
</comment>
<dbReference type="PANTHER" id="PTHR12592:SF0">
    <property type="entry name" value="ATP-DEPENDENT (S)-NAD(P)H-HYDRATE DEHYDRATASE"/>
    <property type="match status" value="1"/>
</dbReference>
<evidence type="ECO:0000256" key="6">
    <source>
        <dbReference type="ARBA" id="ARBA00022741"/>
    </source>
</evidence>
<dbReference type="PANTHER" id="PTHR12592">
    <property type="entry name" value="ATP-DEPENDENT (S)-NAD(P)H-HYDRATE DEHYDRATASE FAMILY MEMBER"/>
    <property type="match status" value="1"/>
</dbReference>
<feature type="binding site" evidence="17">
    <location>
        <position position="326"/>
    </location>
    <ligand>
        <name>(6S)-NADPHX</name>
        <dbReference type="ChEBI" id="CHEBI:64076"/>
    </ligand>
</feature>
<keyword evidence="9 18" id="KW-0630">Potassium</keyword>
<dbReference type="PROSITE" id="PS51383">
    <property type="entry name" value="YJEF_C_3"/>
    <property type="match status" value="1"/>
</dbReference>
<dbReference type="Gene3D" id="3.40.1190.20">
    <property type="match status" value="1"/>
</dbReference>
<evidence type="ECO:0000256" key="16">
    <source>
        <dbReference type="ARBA" id="ARBA00049209"/>
    </source>
</evidence>
<dbReference type="InterPro" id="IPR017953">
    <property type="entry name" value="Carbohydrate_kinase_pred_CS"/>
</dbReference>
<keyword evidence="6 17" id="KW-0547">Nucleotide-binding</keyword>
<evidence type="ECO:0000259" key="21">
    <source>
        <dbReference type="PROSITE" id="PS51385"/>
    </source>
</evidence>
<evidence type="ECO:0000256" key="18">
    <source>
        <dbReference type="HAMAP-Rule" id="MF_01966"/>
    </source>
</evidence>
<comment type="subunit">
    <text evidence="17">Homotetramer.</text>
</comment>
<dbReference type="GO" id="GO:0046872">
    <property type="term" value="F:metal ion binding"/>
    <property type="evidence" value="ECO:0007669"/>
    <property type="project" value="UniProtKB-UniRule"/>
</dbReference>
<comment type="similarity">
    <text evidence="18">Belongs to the NnrE/AIBP family.</text>
</comment>
<dbReference type="PROSITE" id="PS51385">
    <property type="entry name" value="YJEF_N"/>
    <property type="match status" value="1"/>
</dbReference>
<keyword evidence="11 18" id="KW-0413">Isomerase</keyword>
<feature type="binding site" evidence="18">
    <location>
        <begin position="64"/>
        <end position="68"/>
    </location>
    <ligand>
        <name>(6S)-NADPHX</name>
        <dbReference type="ChEBI" id="CHEBI:64076"/>
    </ligand>
</feature>
<dbReference type="GO" id="GO:0005524">
    <property type="term" value="F:ATP binding"/>
    <property type="evidence" value="ECO:0007669"/>
    <property type="project" value="UniProtKB-UniRule"/>
</dbReference>
<dbReference type="InterPro" id="IPR000631">
    <property type="entry name" value="CARKD"/>
</dbReference>
<evidence type="ECO:0000256" key="10">
    <source>
        <dbReference type="ARBA" id="ARBA00023027"/>
    </source>
</evidence>
<evidence type="ECO:0000256" key="12">
    <source>
        <dbReference type="ARBA" id="ARBA00023239"/>
    </source>
</evidence>
<comment type="similarity">
    <text evidence="4 19">In the C-terminal section; belongs to the NnrD/CARKD family.</text>
</comment>
<dbReference type="OrthoDB" id="9806925at2"/>
<comment type="function">
    <text evidence="18">Catalyzes the epimerization of the S- and R-forms of NAD(P)HX, a damaged form of NAD(P)H that is a result of enzymatic or heat-dependent hydration. This is a prerequisite for the S-specific NAD(P)H-hydrate dehydratase to allow the repair of both epimers of NAD(P)HX.</text>
</comment>
<comment type="catalytic activity">
    <reaction evidence="16 17 19">
        <text>(6S)-NADPHX + ADP = AMP + phosphate + NADPH + H(+)</text>
        <dbReference type="Rhea" id="RHEA:32235"/>
        <dbReference type="ChEBI" id="CHEBI:15378"/>
        <dbReference type="ChEBI" id="CHEBI:43474"/>
        <dbReference type="ChEBI" id="CHEBI:57783"/>
        <dbReference type="ChEBI" id="CHEBI:64076"/>
        <dbReference type="ChEBI" id="CHEBI:456215"/>
        <dbReference type="ChEBI" id="CHEBI:456216"/>
        <dbReference type="EC" id="4.2.1.136"/>
    </reaction>
</comment>
<dbReference type="Pfam" id="PF01256">
    <property type="entry name" value="Carb_kinase"/>
    <property type="match status" value="1"/>
</dbReference>
<evidence type="ECO:0000256" key="1">
    <source>
        <dbReference type="ARBA" id="ARBA00000013"/>
    </source>
</evidence>
<gene>
    <name evidence="18" type="primary">nnrE</name>
    <name evidence="17" type="synonym">nnrD</name>
    <name evidence="22" type="ORF">C6571_01135</name>
</gene>
<dbReference type="GO" id="GO:0110051">
    <property type="term" value="P:metabolite repair"/>
    <property type="evidence" value="ECO:0007669"/>
    <property type="project" value="TreeGrafter"/>
</dbReference>
<accession>A0A2S0N4B2</accession>
<evidence type="ECO:0000256" key="5">
    <source>
        <dbReference type="ARBA" id="ARBA00022723"/>
    </source>
</evidence>
<comment type="function">
    <text evidence="17">Catalyzes the dehydration of the S-form of NAD(P)HX at the expense of ADP, which is converted to AMP. Together with NAD(P)HX epimerase, which catalyzes the epimerization of the S- and R-forms, the enzyme allows the repair of both epimers of NAD(P)HX, a damaged form of NAD(P)H that is a result of enzymatic or heat-dependent hydration.</text>
</comment>
<organism evidence="22 23">
    <name type="scientific">Simplicispira suum</name>
    <dbReference type="NCBI Taxonomy" id="2109915"/>
    <lineage>
        <taxon>Bacteria</taxon>
        <taxon>Pseudomonadati</taxon>
        <taxon>Pseudomonadota</taxon>
        <taxon>Betaproteobacteria</taxon>
        <taxon>Burkholderiales</taxon>
        <taxon>Comamonadaceae</taxon>
        <taxon>Simplicispira</taxon>
    </lineage>
</organism>
<comment type="similarity">
    <text evidence="17">Belongs to the NnrD/CARKD family.</text>
</comment>
<feature type="binding site" evidence="18">
    <location>
        <position position="169"/>
    </location>
    <ligand>
        <name>K(+)</name>
        <dbReference type="ChEBI" id="CHEBI:29103"/>
    </ligand>
</feature>
<dbReference type="Proteomes" id="UP000239326">
    <property type="component" value="Chromosome"/>
</dbReference>
<feature type="binding site" evidence="18">
    <location>
        <position position="128"/>
    </location>
    <ligand>
        <name>K(+)</name>
        <dbReference type="ChEBI" id="CHEBI:29103"/>
    </ligand>
</feature>
<protein>
    <recommendedName>
        <fullName evidence="19">Bifunctional NAD(P)H-hydrate repair enzyme</fullName>
    </recommendedName>
    <alternativeName>
        <fullName evidence="19">Nicotinamide nucleotide repair protein</fullName>
    </alternativeName>
    <domain>
        <recommendedName>
            <fullName evidence="19">ADP-dependent (S)-NAD(P)H-hydrate dehydratase</fullName>
            <ecNumber evidence="19">4.2.1.136</ecNumber>
        </recommendedName>
        <alternativeName>
            <fullName evidence="19">ADP-dependent NAD(P)HX dehydratase</fullName>
        </alternativeName>
    </domain>
    <domain>
        <recommendedName>
            <fullName evidence="19">NAD(P)H-hydrate epimerase</fullName>
            <ecNumber evidence="19">5.1.99.6</ecNumber>
        </recommendedName>
    </domain>
</protein>
<comment type="catalytic activity">
    <reaction evidence="15 17 19">
        <text>(6S)-NADHX + ADP = AMP + phosphate + NADH + H(+)</text>
        <dbReference type="Rhea" id="RHEA:32223"/>
        <dbReference type="ChEBI" id="CHEBI:15378"/>
        <dbReference type="ChEBI" id="CHEBI:43474"/>
        <dbReference type="ChEBI" id="CHEBI:57945"/>
        <dbReference type="ChEBI" id="CHEBI:64074"/>
        <dbReference type="ChEBI" id="CHEBI:456215"/>
        <dbReference type="ChEBI" id="CHEBI:456216"/>
        <dbReference type="EC" id="4.2.1.136"/>
    </reaction>
</comment>
<dbReference type="PROSITE" id="PS01050">
    <property type="entry name" value="YJEF_C_2"/>
    <property type="match status" value="1"/>
</dbReference>
<feature type="binding site" evidence="17">
    <location>
        <begin position="419"/>
        <end position="423"/>
    </location>
    <ligand>
        <name>AMP</name>
        <dbReference type="ChEBI" id="CHEBI:456215"/>
    </ligand>
</feature>
<dbReference type="Pfam" id="PF03853">
    <property type="entry name" value="YjeF_N"/>
    <property type="match status" value="1"/>
</dbReference>
<evidence type="ECO:0000256" key="9">
    <source>
        <dbReference type="ARBA" id="ARBA00022958"/>
    </source>
</evidence>
<comment type="caution">
    <text evidence="18">Lacks conserved residue(s) required for the propagation of feature annotation.</text>
</comment>
<dbReference type="InterPro" id="IPR029056">
    <property type="entry name" value="Ribokinase-like"/>
</dbReference>
<dbReference type="Gene3D" id="3.40.50.10260">
    <property type="entry name" value="YjeF N-terminal domain"/>
    <property type="match status" value="1"/>
</dbReference>
<evidence type="ECO:0000256" key="2">
    <source>
        <dbReference type="ARBA" id="ARBA00000909"/>
    </source>
</evidence>
<evidence type="ECO:0000256" key="4">
    <source>
        <dbReference type="ARBA" id="ARBA00009524"/>
    </source>
</evidence>
<feature type="domain" description="YjeF N-terminal" evidence="21">
    <location>
        <begin position="18"/>
        <end position="229"/>
    </location>
</feature>